<dbReference type="InterPro" id="IPR045875">
    <property type="entry name" value="NTF2"/>
</dbReference>
<keyword evidence="1" id="KW-0539">Nucleus</keyword>
<proteinExistence type="predicted"/>
<dbReference type="CDD" id="cd00780">
    <property type="entry name" value="NTF2"/>
    <property type="match status" value="1"/>
</dbReference>
<dbReference type="Pfam" id="PF02136">
    <property type="entry name" value="NTF2"/>
    <property type="match status" value="1"/>
</dbReference>
<dbReference type="PANTHER" id="PTHR12612">
    <property type="entry name" value="NUCLEAR TRANSPORT FACTOR 2"/>
    <property type="match status" value="1"/>
</dbReference>
<sequence>MAPETETSKPPWGQCWQSRCRCGGAGRGGRRAKITDLAELALVVFAEHYYRTFNWNRAALGELYQEGSMLTFEGVKIQGVQAIVARLAPHPFQLHHIYIVDCPPSDLQGNLFVSIYGSIQVAGENRRREFSQVGSFFLSNHEQTIRF</sequence>
<dbReference type="InterPro" id="IPR018222">
    <property type="entry name" value="Nuclear_transport_factor_2_euk"/>
</dbReference>
<name>A0A6V7P0J4_ANACO</name>
<dbReference type="Gene3D" id="3.10.450.50">
    <property type="match status" value="1"/>
</dbReference>
<dbReference type="SUPFAM" id="SSF54427">
    <property type="entry name" value="NTF2-like"/>
    <property type="match status" value="1"/>
</dbReference>
<protein>
    <recommendedName>
        <fullName evidence="1">NTF2-related export protein</fullName>
    </recommendedName>
</protein>
<accession>A0A6V7P0J4</accession>
<dbReference type="GO" id="GO:0051028">
    <property type="term" value="P:mRNA transport"/>
    <property type="evidence" value="ECO:0007669"/>
    <property type="project" value="UniProtKB-UniRule"/>
</dbReference>
<evidence type="ECO:0000256" key="1">
    <source>
        <dbReference type="RuleBase" id="RU369002"/>
    </source>
</evidence>
<organism evidence="3">
    <name type="scientific">Ananas comosus var. bracteatus</name>
    <name type="common">red pineapple</name>
    <dbReference type="NCBI Taxonomy" id="296719"/>
    <lineage>
        <taxon>Eukaryota</taxon>
        <taxon>Viridiplantae</taxon>
        <taxon>Streptophyta</taxon>
        <taxon>Embryophyta</taxon>
        <taxon>Tracheophyta</taxon>
        <taxon>Spermatophyta</taxon>
        <taxon>Magnoliopsida</taxon>
        <taxon>Liliopsida</taxon>
        <taxon>Poales</taxon>
        <taxon>Bromeliaceae</taxon>
        <taxon>Bromelioideae</taxon>
        <taxon>Ananas</taxon>
    </lineage>
</organism>
<evidence type="ECO:0000313" key="3">
    <source>
        <dbReference type="EMBL" id="CAD1824337.1"/>
    </source>
</evidence>
<comment type="subcellular location">
    <subcellularLocation>
        <location evidence="1">Cytoplasm</location>
    </subcellularLocation>
    <subcellularLocation>
        <location evidence="1">Nucleus</location>
    </subcellularLocation>
</comment>
<dbReference type="AlphaFoldDB" id="A0A6V7P0J4"/>
<keyword evidence="1" id="KW-0963">Cytoplasm</keyword>
<dbReference type="PROSITE" id="PS50177">
    <property type="entry name" value="NTF2_DOMAIN"/>
    <property type="match status" value="1"/>
</dbReference>
<gene>
    <name evidence="3" type="ORF">CB5_LOCUS7548</name>
</gene>
<keyword evidence="1" id="KW-0653">Protein transport</keyword>
<dbReference type="GO" id="GO:0006913">
    <property type="term" value="P:nucleocytoplasmic transport"/>
    <property type="evidence" value="ECO:0007669"/>
    <property type="project" value="UniProtKB-UniRule"/>
</dbReference>
<dbReference type="InterPro" id="IPR032710">
    <property type="entry name" value="NTF2-like_dom_sf"/>
</dbReference>
<dbReference type="GO" id="GO:0015031">
    <property type="term" value="P:protein transport"/>
    <property type="evidence" value="ECO:0007669"/>
    <property type="project" value="UniProtKB-KW"/>
</dbReference>
<dbReference type="InterPro" id="IPR002075">
    <property type="entry name" value="NTF2_dom"/>
</dbReference>
<comment type="function">
    <text evidence="1">Has a role in nuclear-cytoplasmic transport of proteins and mRNAs.</text>
</comment>
<dbReference type="GO" id="GO:0005737">
    <property type="term" value="C:cytoplasm"/>
    <property type="evidence" value="ECO:0007669"/>
    <property type="project" value="UniProtKB-SubCell"/>
</dbReference>
<keyword evidence="1" id="KW-0813">Transport</keyword>
<dbReference type="GO" id="GO:0005634">
    <property type="term" value="C:nucleus"/>
    <property type="evidence" value="ECO:0007669"/>
    <property type="project" value="UniProtKB-SubCell"/>
</dbReference>
<dbReference type="EMBL" id="LR862144">
    <property type="protein sequence ID" value="CAD1824337.1"/>
    <property type="molecule type" value="Genomic_DNA"/>
</dbReference>
<reference evidence="3" key="1">
    <citation type="submission" date="2020-07" db="EMBL/GenBank/DDBJ databases">
        <authorList>
            <person name="Lin J."/>
        </authorList>
    </citation>
    <scope>NUCLEOTIDE SEQUENCE</scope>
</reference>
<evidence type="ECO:0000259" key="2">
    <source>
        <dbReference type="PROSITE" id="PS50177"/>
    </source>
</evidence>
<feature type="domain" description="NTF2" evidence="2">
    <location>
        <begin position="41"/>
        <end position="133"/>
    </location>
</feature>